<comment type="caution">
    <text evidence="3">The sequence shown here is derived from an EMBL/GenBank/DDBJ whole genome shotgun (WGS) entry which is preliminary data.</text>
</comment>
<evidence type="ECO:0000256" key="1">
    <source>
        <dbReference type="SAM" id="MobiDB-lite"/>
    </source>
</evidence>
<evidence type="ECO:0000256" key="2">
    <source>
        <dbReference type="SAM" id="Phobius"/>
    </source>
</evidence>
<dbReference type="EMBL" id="JACBYE010000024">
    <property type="protein sequence ID" value="NYS93995.1"/>
    <property type="molecule type" value="Genomic_DNA"/>
</dbReference>
<feature type="region of interest" description="Disordered" evidence="1">
    <location>
        <begin position="1"/>
        <end position="51"/>
    </location>
</feature>
<name>A0A853ETS5_9MICO</name>
<dbReference type="RefSeq" id="WP_179913503.1">
    <property type="nucleotide sequence ID" value="NZ_JACBYE010000024.1"/>
</dbReference>
<dbReference type="AlphaFoldDB" id="A0A853ETS5"/>
<evidence type="ECO:0000313" key="3">
    <source>
        <dbReference type="EMBL" id="NYS93995.1"/>
    </source>
</evidence>
<keyword evidence="2" id="KW-1133">Transmembrane helix</keyword>
<feature type="compositionally biased region" description="Basic and acidic residues" evidence="1">
    <location>
        <begin position="7"/>
        <end position="16"/>
    </location>
</feature>
<dbReference type="InterPro" id="IPR021443">
    <property type="entry name" value="DUF3093"/>
</dbReference>
<gene>
    <name evidence="3" type="ORF">HZZ10_10750</name>
</gene>
<protein>
    <submittedName>
        <fullName evidence="3">DUF3093 domain-containing protein</fullName>
    </submittedName>
</protein>
<dbReference type="Proteomes" id="UP000561011">
    <property type="component" value="Unassembled WGS sequence"/>
</dbReference>
<organism evidence="3 4">
    <name type="scientific">Sanguibacter inulinus</name>
    <dbReference type="NCBI Taxonomy" id="60922"/>
    <lineage>
        <taxon>Bacteria</taxon>
        <taxon>Bacillati</taxon>
        <taxon>Actinomycetota</taxon>
        <taxon>Actinomycetes</taxon>
        <taxon>Micrococcales</taxon>
        <taxon>Sanguibacteraceae</taxon>
        <taxon>Sanguibacter</taxon>
    </lineage>
</organism>
<proteinExistence type="predicted"/>
<keyword evidence="2" id="KW-0472">Membrane</keyword>
<keyword evidence="4" id="KW-1185">Reference proteome</keyword>
<accession>A0A853ETS5</accession>
<dbReference type="Pfam" id="PF11292">
    <property type="entry name" value="DUF3093"/>
    <property type="match status" value="1"/>
</dbReference>
<feature type="transmembrane region" description="Helical" evidence="2">
    <location>
        <begin position="86"/>
        <end position="107"/>
    </location>
</feature>
<sequence>MTSAPSHEPHADRPESSPRSPASPAGGLPAPAAAPAHAASSGPTGGSRPASGVLHSERLLPSLAGWFGIVSFALVLGVALTVAGPVAAVVTAVVTLVVGCTVAWWTAPVVEVRDGVLRAGGTEIPTSLLADVVTLDREGVREQMGTGWDARAFACLRTWTGGAIRADVVDPADPTPFWVVSTRRPDDLAAAVTAQG</sequence>
<evidence type="ECO:0000313" key="4">
    <source>
        <dbReference type="Proteomes" id="UP000561011"/>
    </source>
</evidence>
<reference evidence="3 4" key="1">
    <citation type="submission" date="2020-07" db="EMBL/GenBank/DDBJ databases">
        <title>MOT database genomes.</title>
        <authorList>
            <person name="Joseph S."/>
            <person name="Aduse-Opoku J."/>
            <person name="Hashim A."/>
            <person name="Wade W."/>
            <person name="Curtis M."/>
        </authorList>
    </citation>
    <scope>NUCLEOTIDE SEQUENCE [LARGE SCALE GENOMIC DNA]</scope>
    <source>
        <strain evidence="3 4">DSM 100099</strain>
    </source>
</reference>
<feature type="transmembrane region" description="Helical" evidence="2">
    <location>
        <begin position="59"/>
        <end position="80"/>
    </location>
</feature>
<keyword evidence="2" id="KW-0812">Transmembrane</keyword>
<feature type="compositionally biased region" description="Low complexity" evidence="1">
    <location>
        <begin position="17"/>
        <end position="42"/>
    </location>
</feature>